<comment type="caution">
    <text evidence="2">The sequence shown here is derived from an EMBL/GenBank/DDBJ whole genome shotgun (WGS) entry which is preliminary data.</text>
</comment>
<keyword evidence="1" id="KW-0472">Membrane</keyword>
<keyword evidence="1" id="KW-1133">Transmembrane helix</keyword>
<organism evidence="2 3">
    <name type="scientific">Leucobacter manosquensis</name>
    <dbReference type="NCBI Taxonomy" id="2810611"/>
    <lineage>
        <taxon>Bacteria</taxon>
        <taxon>Bacillati</taxon>
        <taxon>Actinomycetota</taxon>
        <taxon>Actinomycetes</taxon>
        <taxon>Micrococcales</taxon>
        <taxon>Microbacteriaceae</taxon>
        <taxon>Leucobacter</taxon>
    </lineage>
</organism>
<protein>
    <recommendedName>
        <fullName evidence="4">MFS transporter</fullName>
    </recommendedName>
</protein>
<proteinExistence type="predicted"/>
<feature type="transmembrane region" description="Helical" evidence="1">
    <location>
        <begin position="12"/>
        <end position="30"/>
    </location>
</feature>
<dbReference type="RefSeq" id="WP_211647917.1">
    <property type="nucleotide sequence ID" value="NZ_JAFEVO010000001.1"/>
</dbReference>
<feature type="transmembrane region" description="Helical" evidence="1">
    <location>
        <begin position="36"/>
        <end position="55"/>
    </location>
</feature>
<keyword evidence="3" id="KW-1185">Reference proteome</keyword>
<keyword evidence="1" id="KW-0812">Transmembrane</keyword>
<evidence type="ECO:0000256" key="1">
    <source>
        <dbReference type="SAM" id="Phobius"/>
    </source>
</evidence>
<accession>A0ABS5M0N2</accession>
<evidence type="ECO:0008006" key="4">
    <source>
        <dbReference type="Google" id="ProtNLM"/>
    </source>
</evidence>
<gene>
    <name evidence="2" type="ORF">JSQ98_00740</name>
</gene>
<evidence type="ECO:0000313" key="3">
    <source>
        <dbReference type="Proteomes" id="UP000811492"/>
    </source>
</evidence>
<dbReference type="Proteomes" id="UP000811492">
    <property type="component" value="Unassembled WGS sequence"/>
</dbReference>
<evidence type="ECO:0000313" key="2">
    <source>
        <dbReference type="EMBL" id="MBS3180743.1"/>
    </source>
</evidence>
<feature type="transmembrane region" description="Helical" evidence="1">
    <location>
        <begin position="64"/>
        <end position="83"/>
    </location>
</feature>
<sequence length="201" mass="20829">MTSSRAERTSRGLVVAAIASFIAVFSHAVADGGSVPVLGLLLALVFSAPVCIALAGRRLSWTRLALAVGASQFAFHGLLSLGLGGGSFELGAGAHQHELAQSAQVLPFGGAEAAVHLEHGGHAMWIAHACAAVLTVLAIGAGERALVAILGLARLQRVAALFDWSPRPEGDPRPVLAAWRFIAPRLTSLTEMRRRGPPRAA</sequence>
<reference evidence="2 3" key="1">
    <citation type="submission" date="2021-02" db="EMBL/GenBank/DDBJ databases">
        <title>Draft genome and description of Leucobacter sp nov strain Marseille-Q4368.</title>
        <authorList>
            <person name="Boxberger M."/>
            <person name="La Scola B."/>
        </authorList>
    </citation>
    <scope>NUCLEOTIDE SEQUENCE [LARGE SCALE GENOMIC DNA]</scope>
    <source>
        <strain evidence="2 3">Marseille-Q4368</strain>
    </source>
</reference>
<dbReference type="EMBL" id="JAFEVO010000001">
    <property type="protein sequence ID" value="MBS3180743.1"/>
    <property type="molecule type" value="Genomic_DNA"/>
</dbReference>
<feature type="transmembrane region" description="Helical" evidence="1">
    <location>
        <begin position="125"/>
        <end position="147"/>
    </location>
</feature>
<name>A0ABS5M0N2_9MICO</name>